<protein>
    <recommendedName>
        <fullName evidence="2">UPF0102 protein KQS_12890</fullName>
    </recommendedName>
</protein>
<dbReference type="SUPFAM" id="SSF52980">
    <property type="entry name" value="Restriction endonuclease-like"/>
    <property type="match status" value="1"/>
</dbReference>
<dbReference type="InterPro" id="IPR003509">
    <property type="entry name" value="UPF0102_YraN-like"/>
</dbReference>
<evidence type="ECO:0000313" key="3">
    <source>
        <dbReference type="EMBL" id="CCG54481.1"/>
    </source>
</evidence>
<dbReference type="Gene3D" id="3.40.1350.10">
    <property type="match status" value="1"/>
</dbReference>
<dbReference type="OrthoDB" id="9802516at2"/>
<dbReference type="AlphaFoldDB" id="H8XRP7"/>
<reference evidence="4" key="2">
    <citation type="submission" date="2012-03" db="EMBL/GenBank/DDBJ databases">
        <title>Complete genome sequence of Flavobacterium indicum GPTSA100-9T, isolated from warm spring water.</title>
        <authorList>
            <person name="Barbier P."/>
            <person name="Houel A."/>
            <person name="Loux V."/>
            <person name="Poulain J."/>
            <person name="Bernardet J.-F."/>
            <person name="Touchon M."/>
            <person name="Duchaud E."/>
        </authorList>
    </citation>
    <scope>NUCLEOTIDE SEQUENCE [LARGE SCALE GENOMIC DNA]</scope>
    <source>
        <strain evidence="4">DSM 17447 / CIP 109464 / GPTSA100-9</strain>
    </source>
</reference>
<dbReference type="Pfam" id="PF02021">
    <property type="entry name" value="UPF0102"/>
    <property type="match status" value="1"/>
</dbReference>
<dbReference type="KEGG" id="fin:KQS_12890"/>
<accession>H8XRP7</accession>
<dbReference type="eggNOG" id="COG0792">
    <property type="taxonomic scope" value="Bacteria"/>
</dbReference>
<dbReference type="STRING" id="1094466.KQS_12890"/>
<name>H8XRP7_FLAIG</name>
<reference evidence="3 4" key="1">
    <citation type="journal article" date="2012" name="J. Bacteriol.">
        <title>Complete Genome Sequence of Flavobacterium indicum GPSTA100-9T, Isolated from Warm Spring Water.</title>
        <authorList>
            <person name="Barbier P."/>
            <person name="Houel A."/>
            <person name="Loux V."/>
            <person name="Poulain J."/>
            <person name="Bernardet J.F."/>
            <person name="Touchon M."/>
            <person name="Duchaud E."/>
        </authorList>
    </citation>
    <scope>NUCLEOTIDE SEQUENCE [LARGE SCALE GENOMIC DNA]</scope>
    <source>
        <strain evidence="4">DSM 17447 / CIP 109464 / GPTSA100-9</strain>
    </source>
</reference>
<dbReference type="PANTHER" id="PTHR34039:SF1">
    <property type="entry name" value="UPF0102 PROTEIN YRAN"/>
    <property type="match status" value="1"/>
</dbReference>
<evidence type="ECO:0000256" key="2">
    <source>
        <dbReference type="HAMAP-Rule" id="MF_00048"/>
    </source>
</evidence>
<evidence type="ECO:0000313" key="4">
    <source>
        <dbReference type="Proteomes" id="UP000007599"/>
    </source>
</evidence>
<dbReference type="HOGENOM" id="CLU_115353_2_1_10"/>
<organism evidence="3 4">
    <name type="scientific">Flavobacterium indicum (strain DSM 17447 / CIP 109464 / GPTSA100-9)</name>
    <dbReference type="NCBI Taxonomy" id="1094466"/>
    <lineage>
        <taxon>Bacteria</taxon>
        <taxon>Pseudomonadati</taxon>
        <taxon>Bacteroidota</taxon>
        <taxon>Flavobacteriia</taxon>
        <taxon>Flavobacteriales</taxon>
        <taxon>Flavobacteriaceae</taxon>
        <taxon>Flavobacterium</taxon>
    </lineage>
</organism>
<dbReference type="CDD" id="cd20736">
    <property type="entry name" value="PoNe_Nuclease"/>
    <property type="match status" value="1"/>
</dbReference>
<dbReference type="RefSeq" id="WP_014389599.1">
    <property type="nucleotide sequence ID" value="NC_017025.1"/>
</dbReference>
<sequence length="120" mass="13894">MAQHNDLGKLGEEEAVKYLKGLGYEILDLNWTYDKAEIDIIAKKDETLAIIEVKTRTSADFGNPQDFVNPKKIKLLVKAVNEYVTVKNLDLDIRFDIISVLIQNNQIKIEFLTDAFYYFY</sequence>
<evidence type="ECO:0000256" key="1">
    <source>
        <dbReference type="ARBA" id="ARBA00006738"/>
    </source>
</evidence>
<dbReference type="PATRIC" id="fig|1094466.5.peg.2520"/>
<dbReference type="EMBL" id="HE774682">
    <property type="protein sequence ID" value="CCG54481.1"/>
    <property type="molecule type" value="Genomic_DNA"/>
</dbReference>
<dbReference type="Proteomes" id="UP000007599">
    <property type="component" value="Chromosome I"/>
</dbReference>
<dbReference type="PANTHER" id="PTHR34039">
    <property type="entry name" value="UPF0102 PROTEIN YRAN"/>
    <property type="match status" value="1"/>
</dbReference>
<dbReference type="HAMAP" id="MF_00048">
    <property type="entry name" value="UPF0102"/>
    <property type="match status" value="1"/>
</dbReference>
<proteinExistence type="inferred from homology"/>
<gene>
    <name evidence="3" type="ordered locus">KQS_12890</name>
</gene>
<comment type="similarity">
    <text evidence="1 2">Belongs to the UPF0102 family.</text>
</comment>
<keyword evidence="4" id="KW-1185">Reference proteome</keyword>
<dbReference type="GO" id="GO:0003676">
    <property type="term" value="F:nucleic acid binding"/>
    <property type="evidence" value="ECO:0007669"/>
    <property type="project" value="InterPro"/>
</dbReference>
<dbReference type="InterPro" id="IPR011856">
    <property type="entry name" value="tRNA_endonuc-like_dom_sf"/>
</dbReference>
<dbReference type="InterPro" id="IPR011335">
    <property type="entry name" value="Restrct_endonuc-II-like"/>
</dbReference>